<protein>
    <submittedName>
        <fullName evidence="2">Molybdopterin-dependent oxidoreductase</fullName>
    </submittedName>
</protein>
<dbReference type="CDD" id="cd02109">
    <property type="entry name" value="arch_bact_SO_family_Moco"/>
    <property type="match status" value="1"/>
</dbReference>
<evidence type="ECO:0000259" key="1">
    <source>
        <dbReference type="Pfam" id="PF00174"/>
    </source>
</evidence>
<dbReference type="KEGG" id="rmar:GBA65_18890"/>
<dbReference type="SUPFAM" id="SSF56524">
    <property type="entry name" value="Oxidoreductase molybdopterin-binding domain"/>
    <property type="match status" value="1"/>
</dbReference>
<evidence type="ECO:0000313" key="2">
    <source>
        <dbReference type="EMBL" id="QIN80243.1"/>
    </source>
</evidence>
<sequence>MERIEIDTARGKERVPPGQYLVGDRWPILTYGSTPRFNPEVWDFAMSGLVENPLRFTWEEWNELPTVEVKADMHCVTSWSKLDNVWRGVSARHLLDLAQPKPEAKFFAVHCDGGYTTNAPVEELYEEDALFATHHNGEPLEPGHGYPLRLVIPRLYAWKSAKWIRGVEFIPEDRPGFWEQNGYHAYGDPWQEQRYSFGF</sequence>
<dbReference type="EMBL" id="CP045121">
    <property type="protein sequence ID" value="QIN80243.1"/>
    <property type="molecule type" value="Genomic_DNA"/>
</dbReference>
<dbReference type="Proteomes" id="UP000502706">
    <property type="component" value="Chromosome"/>
</dbReference>
<reference evidence="2 3" key="1">
    <citation type="submission" date="2019-10" db="EMBL/GenBank/DDBJ databases">
        <title>Rubrobacter sp nov SCSIO 52915 isolated from a deep-sea sediment in the South China Sea.</title>
        <authorList>
            <person name="Chen R.W."/>
        </authorList>
    </citation>
    <scope>NUCLEOTIDE SEQUENCE [LARGE SCALE GENOMIC DNA]</scope>
    <source>
        <strain evidence="2 3">SCSIO 52915</strain>
    </source>
</reference>
<proteinExistence type="predicted"/>
<dbReference type="PANTHER" id="PTHR43032:SF4">
    <property type="entry name" value="OXIDOREDUCTASE MOLYBDOPTERIN-BINDING DOMAIN-CONTAINING PROTEIN"/>
    <property type="match status" value="1"/>
</dbReference>
<evidence type="ECO:0000313" key="3">
    <source>
        <dbReference type="Proteomes" id="UP000502706"/>
    </source>
</evidence>
<name>A0A6G8Q1A3_9ACTN</name>
<accession>A0A6G8Q1A3</accession>
<dbReference type="AlphaFoldDB" id="A0A6G8Q1A3"/>
<feature type="domain" description="Oxidoreductase molybdopterin-binding" evidence="1">
    <location>
        <begin position="32"/>
        <end position="178"/>
    </location>
</feature>
<dbReference type="Gene3D" id="3.90.420.10">
    <property type="entry name" value="Oxidoreductase, molybdopterin-binding domain"/>
    <property type="match status" value="1"/>
</dbReference>
<dbReference type="InterPro" id="IPR000572">
    <property type="entry name" value="OxRdtase_Mopterin-bd_dom"/>
</dbReference>
<keyword evidence="3" id="KW-1185">Reference proteome</keyword>
<organism evidence="2 3">
    <name type="scientific">Rubrobacter marinus</name>
    <dbReference type="NCBI Taxonomy" id="2653852"/>
    <lineage>
        <taxon>Bacteria</taxon>
        <taxon>Bacillati</taxon>
        <taxon>Actinomycetota</taxon>
        <taxon>Rubrobacteria</taxon>
        <taxon>Rubrobacterales</taxon>
        <taxon>Rubrobacteraceae</taxon>
        <taxon>Rubrobacter</taxon>
    </lineage>
</organism>
<dbReference type="Pfam" id="PF00174">
    <property type="entry name" value="Oxidored_molyb"/>
    <property type="match status" value="1"/>
</dbReference>
<dbReference type="PANTHER" id="PTHR43032">
    <property type="entry name" value="PROTEIN-METHIONINE-SULFOXIDE REDUCTASE"/>
    <property type="match status" value="1"/>
</dbReference>
<dbReference type="InterPro" id="IPR036374">
    <property type="entry name" value="OxRdtase_Mopterin-bd_sf"/>
</dbReference>
<gene>
    <name evidence="2" type="ORF">GBA65_18890</name>
</gene>